<feature type="region of interest" description="Interaction with tRNA" evidence="9">
    <location>
        <begin position="167"/>
        <end position="169"/>
    </location>
</feature>
<dbReference type="GO" id="GO:0000049">
    <property type="term" value="F:tRNA binding"/>
    <property type="evidence" value="ECO:0007669"/>
    <property type="project" value="UniProtKB-KW"/>
</dbReference>
<comment type="similarity">
    <text evidence="9">Belongs to the MnmA/TRMU family.</text>
</comment>
<reference evidence="13" key="1">
    <citation type="submission" date="2017-09" db="EMBL/GenBank/DDBJ databases">
        <title>Depth-based differentiation of microbial function through sediment-hosted aquifers and enrichment of novel symbionts in the deep terrestrial subsurface.</title>
        <authorList>
            <person name="Probst A.J."/>
            <person name="Ladd B."/>
            <person name="Jarett J.K."/>
            <person name="Geller-Mcgrath D.E."/>
            <person name="Sieber C.M.K."/>
            <person name="Emerson J.B."/>
            <person name="Anantharaman K."/>
            <person name="Thomas B.C."/>
            <person name="Malmstrom R."/>
            <person name="Stieglmeier M."/>
            <person name="Klingl A."/>
            <person name="Woyke T."/>
            <person name="Ryan C.M."/>
            <person name="Banfield J.F."/>
        </authorList>
    </citation>
    <scope>NUCLEOTIDE SEQUENCE [LARGE SCALE GENOMIC DNA]</scope>
</reference>
<evidence type="ECO:0000256" key="9">
    <source>
        <dbReference type="HAMAP-Rule" id="MF_00144"/>
    </source>
</evidence>
<evidence type="ECO:0000259" key="11">
    <source>
        <dbReference type="Pfam" id="PF20259"/>
    </source>
</evidence>
<feature type="binding site" evidence="9">
    <location>
        <position position="38"/>
    </location>
    <ligand>
        <name>ATP</name>
        <dbReference type="ChEBI" id="CHEBI:30616"/>
    </ligand>
</feature>
<feature type="region of interest" description="Interaction with tRNA" evidence="9">
    <location>
        <begin position="324"/>
        <end position="325"/>
    </location>
</feature>
<dbReference type="Pfam" id="PF20259">
    <property type="entry name" value="tRNA_Me_trans_M"/>
    <property type="match status" value="1"/>
</dbReference>
<comment type="catalytic activity">
    <reaction evidence="8 9">
        <text>S-sulfanyl-L-cysteinyl-[protein] + uridine(34) in tRNA + AH2 + ATP = 2-thiouridine(34) in tRNA + L-cysteinyl-[protein] + A + AMP + diphosphate + H(+)</text>
        <dbReference type="Rhea" id="RHEA:47032"/>
        <dbReference type="Rhea" id="RHEA-COMP:10131"/>
        <dbReference type="Rhea" id="RHEA-COMP:11726"/>
        <dbReference type="Rhea" id="RHEA-COMP:11727"/>
        <dbReference type="Rhea" id="RHEA-COMP:11728"/>
        <dbReference type="ChEBI" id="CHEBI:13193"/>
        <dbReference type="ChEBI" id="CHEBI:15378"/>
        <dbReference type="ChEBI" id="CHEBI:17499"/>
        <dbReference type="ChEBI" id="CHEBI:29950"/>
        <dbReference type="ChEBI" id="CHEBI:30616"/>
        <dbReference type="ChEBI" id="CHEBI:33019"/>
        <dbReference type="ChEBI" id="CHEBI:61963"/>
        <dbReference type="ChEBI" id="CHEBI:65315"/>
        <dbReference type="ChEBI" id="CHEBI:87170"/>
        <dbReference type="ChEBI" id="CHEBI:456215"/>
        <dbReference type="EC" id="2.8.1.13"/>
    </reaction>
</comment>
<accession>A0A2M7AY02</accession>
<keyword evidence="2 9" id="KW-0808">Transferase</keyword>
<feature type="binding site" evidence="9">
    <location>
        <begin position="12"/>
        <end position="19"/>
    </location>
    <ligand>
        <name>ATP</name>
        <dbReference type="ChEBI" id="CHEBI:30616"/>
    </ligand>
</feature>
<comment type="caution">
    <text evidence="12">The sequence shown here is derived from an EMBL/GenBank/DDBJ whole genome shotgun (WGS) entry which is preliminary data.</text>
</comment>
<dbReference type="InterPro" id="IPR014729">
    <property type="entry name" value="Rossmann-like_a/b/a_fold"/>
</dbReference>
<keyword evidence="5 9" id="KW-0067">ATP-binding</keyword>
<keyword evidence="7" id="KW-1015">Disulfide bond</keyword>
<evidence type="ECO:0000256" key="3">
    <source>
        <dbReference type="ARBA" id="ARBA00022694"/>
    </source>
</evidence>
<proteinExistence type="inferred from homology"/>
<evidence type="ECO:0000256" key="4">
    <source>
        <dbReference type="ARBA" id="ARBA00022741"/>
    </source>
</evidence>
<organism evidence="12 13">
    <name type="scientific">Candidatus Portnoybacteria bacterium CG06_land_8_20_14_3_00_39_12</name>
    <dbReference type="NCBI Taxonomy" id="1974809"/>
    <lineage>
        <taxon>Bacteria</taxon>
        <taxon>Candidatus Portnoyibacteriota</taxon>
    </lineage>
</organism>
<evidence type="ECO:0000256" key="6">
    <source>
        <dbReference type="ARBA" id="ARBA00022884"/>
    </source>
</evidence>
<evidence type="ECO:0000256" key="2">
    <source>
        <dbReference type="ARBA" id="ARBA00022679"/>
    </source>
</evidence>
<dbReference type="Pfam" id="PF03054">
    <property type="entry name" value="tRNA_Me_trans"/>
    <property type="match status" value="1"/>
</dbReference>
<gene>
    <name evidence="9" type="primary">mnmA</name>
    <name evidence="12" type="ORF">COS76_00370</name>
</gene>
<dbReference type="Gene3D" id="2.40.30.10">
    <property type="entry name" value="Translation factors"/>
    <property type="match status" value="1"/>
</dbReference>
<comment type="caution">
    <text evidence="9">Lacks conserved residue(s) required for the propagation of feature annotation.</text>
</comment>
<feature type="active site" description="Nucleophile" evidence="9">
    <location>
        <position position="107"/>
    </location>
</feature>
<dbReference type="InterPro" id="IPR046885">
    <property type="entry name" value="MnmA-like_C"/>
</dbReference>
<comment type="function">
    <text evidence="9">Catalyzes the 2-thiolation of uridine at the wobble position (U34) of tRNA, leading to the formation of s(2)U34.</text>
</comment>
<evidence type="ECO:0000313" key="13">
    <source>
        <dbReference type="Proteomes" id="UP000228775"/>
    </source>
</evidence>
<feature type="site" description="Interaction with tRNA" evidence="9">
    <location>
        <position position="132"/>
    </location>
</feature>
<keyword evidence="1 9" id="KW-0820">tRNA-binding</keyword>
<dbReference type="HAMAP" id="MF_00144">
    <property type="entry name" value="tRNA_thiouridyl_MnmA"/>
    <property type="match status" value="1"/>
</dbReference>
<feature type="binding site" evidence="9">
    <location>
        <position position="131"/>
    </location>
    <ligand>
        <name>ATP</name>
        <dbReference type="ChEBI" id="CHEBI:30616"/>
    </ligand>
</feature>
<dbReference type="NCBIfam" id="NF001138">
    <property type="entry name" value="PRK00143.1"/>
    <property type="match status" value="1"/>
</dbReference>
<keyword evidence="9" id="KW-0963">Cytoplasm</keyword>
<comment type="subcellular location">
    <subcellularLocation>
        <location evidence="9">Cytoplasm</location>
    </subcellularLocation>
</comment>
<feature type="active site" description="Cysteine persulfide intermediate" evidence="9">
    <location>
        <position position="216"/>
    </location>
</feature>
<keyword evidence="3 9" id="KW-0819">tRNA processing</keyword>
<evidence type="ECO:0000256" key="7">
    <source>
        <dbReference type="ARBA" id="ARBA00023157"/>
    </source>
</evidence>
<dbReference type="CDD" id="cd01998">
    <property type="entry name" value="MnmA_TRMU-like"/>
    <property type="match status" value="1"/>
</dbReference>
<dbReference type="Gene3D" id="2.30.30.280">
    <property type="entry name" value="Adenine nucleotide alpha hydrolases-like domains"/>
    <property type="match status" value="1"/>
</dbReference>
<dbReference type="Proteomes" id="UP000228775">
    <property type="component" value="Unassembled WGS sequence"/>
</dbReference>
<dbReference type="Pfam" id="PF20258">
    <property type="entry name" value="tRNA_Me_trans_C"/>
    <property type="match status" value="1"/>
</dbReference>
<dbReference type="GO" id="GO:0002143">
    <property type="term" value="P:tRNA wobble position uridine thiolation"/>
    <property type="evidence" value="ECO:0007669"/>
    <property type="project" value="TreeGrafter"/>
</dbReference>
<keyword evidence="6 9" id="KW-0694">RNA-binding</keyword>
<dbReference type="InterPro" id="IPR046884">
    <property type="entry name" value="MnmA-like_central"/>
</dbReference>
<name>A0A2M7AY02_9BACT</name>
<dbReference type="SUPFAM" id="SSF52402">
    <property type="entry name" value="Adenine nucleotide alpha hydrolases-like"/>
    <property type="match status" value="1"/>
</dbReference>
<dbReference type="PANTHER" id="PTHR11933">
    <property type="entry name" value="TRNA 5-METHYLAMINOMETHYL-2-THIOURIDYLATE -METHYLTRANSFERASE"/>
    <property type="match status" value="1"/>
</dbReference>
<feature type="domain" description="tRNA-specific 2-thiouridylase MnmA-like central" evidence="11">
    <location>
        <begin position="225"/>
        <end position="285"/>
    </location>
</feature>
<evidence type="ECO:0000256" key="8">
    <source>
        <dbReference type="ARBA" id="ARBA00051542"/>
    </source>
</evidence>
<dbReference type="InterPro" id="IPR023382">
    <property type="entry name" value="MnmA-like_central_sf"/>
</dbReference>
<dbReference type="GO" id="GO:0005524">
    <property type="term" value="F:ATP binding"/>
    <property type="evidence" value="ECO:0007669"/>
    <property type="project" value="UniProtKB-KW"/>
</dbReference>
<dbReference type="GO" id="GO:0103016">
    <property type="term" value="F:tRNA-uridine 2-sulfurtransferase activity"/>
    <property type="evidence" value="ECO:0007669"/>
    <property type="project" value="UniProtKB-EC"/>
</dbReference>
<sequence length="374" mass="42080">MSKTRNKKVLVAMSGGVDSSVSAALLKEKGYDVSGVFMIFQKKELSVCHYENKCCSQESMEQARQVATKLNIPFYVMDFSVEFQKRVIDYFIREYENGRTPNPCVVCNKFIKLGLFLDKALAVGFNYVATGHYVKSTADSLQLTVNRKPSAVSCQPYALYAAKDKTRDQSYFLYNLTQNKLAHLLFPLGDYLKSQVWQMAKERGLIIPKTESRGICFVKDNNVANFLAQVIKFKKGPIKDIKNQKVLGEHHGLQLYTIGQRQAIGIGGTGPFYVVKLDLANNTLWATNNPKDSALFSDSLMATNVHWISGQKSRLPFKCQARIRYGHKTANCVVNDNRGVYFVKFSKPQRAITPGQSIVFYGMRHEMLGGGIIN</sequence>
<protein>
    <recommendedName>
        <fullName evidence="9">tRNA-specific 2-thiouridylase MnmA</fullName>
        <ecNumber evidence="9">2.8.1.13</ecNumber>
    </recommendedName>
</protein>
<dbReference type="GO" id="GO:0005737">
    <property type="term" value="C:cytoplasm"/>
    <property type="evidence" value="ECO:0007669"/>
    <property type="project" value="UniProtKB-SubCell"/>
</dbReference>
<evidence type="ECO:0000256" key="5">
    <source>
        <dbReference type="ARBA" id="ARBA00022840"/>
    </source>
</evidence>
<dbReference type="Gene3D" id="3.40.50.620">
    <property type="entry name" value="HUPs"/>
    <property type="match status" value="1"/>
</dbReference>
<feature type="domain" description="tRNA-specific 2-thiouridylase MnmA-like C-terminal" evidence="10">
    <location>
        <begin position="297"/>
        <end position="373"/>
    </location>
</feature>
<evidence type="ECO:0000256" key="1">
    <source>
        <dbReference type="ARBA" id="ARBA00022555"/>
    </source>
</evidence>
<dbReference type="PANTHER" id="PTHR11933:SF5">
    <property type="entry name" value="MITOCHONDRIAL TRNA-SPECIFIC 2-THIOURIDYLASE 1"/>
    <property type="match status" value="1"/>
</dbReference>
<evidence type="ECO:0000313" key="12">
    <source>
        <dbReference type="EMBL" id="PIU75508.1"/>
    </source>
</evidence>
<dbReference type="EC" id="2.8.1.13" evidence="9"/>
<feature type="site" description="Interaction with tRNA" evidence="9">
    <location>
        <position position="356"/>
    </location>
</feature>
<dbReference type="InterPro" id="IPR004506">
    <property type="entry name" value="MnmA-like"/>
</dbReference>
<keyword evidence="4 9" id="KW-0547">Nucleotide-binding</keyword>
<evidence type="ECO:0000259" key="10">
    <source>
        <dbReference type="Pfam" id="PF20258"/>
    </source>
</evidence>
<dbReference type="AlphaFoldDB" id="A0A2M7AY02"/>
<dbReference type="EMBL" id="PEVY01000007">
    <property type="protein sequence ID" value="PIU75508.1"/>
    <property type="molecule type" value="Genomic_DNA"/>
</dbReference>
<dbReference type="NCBIfam" id="TIGR00420">
    <property type="entry name" value="trmU"/>
    <property type="match status" value="1"/>
</dbReference>